<dbReference type="GO" id="GO:0003964">
    <property type="term" value="F:RNA-directed DNA polymerase activity"/>
    <property type="evidence" value="ECO:0007669"/>
    <property type="project" value="UniProtKB-KW"/>
</dbReference>
<dbReference type="CDD" id="cd01647">
    <property type="entry name" value="RT_LTR"/>
    <property type="match status" value="1"/>
</dbReference>
<keyword evidence="4" id="KW-0255">Endonuclease</keyword>
<keyword evidence="5" id="KW-0378">Hydrolase</keyword>
<dbReference type="EMBL" id="SMMG02000001">
    <property type="protein sequence ID" value="KAA3486324.1"/>
    <property type="molecule type" value="Genomic_DNA"/>
</dbReference>
<dbReference type="SUPFAM" id="SSF53098">
    <property type="entry name" value="Ribonuclease H-like"/>
    <property type="match status" value="1"/>
</dbReference>
<accession>A0A5B6WZ79</accession>
<dbReference type="Gene3D" id="3.30.70.270">
    <property type="match status" value="1"/>
</dbReference>
<dbReference type="SUPFAM" id="SSF56672">
    <property type="entry name" value="DNA/RNA polymerases"/>
    <property type="match status" value="1"/>
</dbReference>
<name>A0A5B6WZ79_9ROSI</name>
<dbReference type="OrthoDB" id="415724at2759"/>
<dbReference type="InterPro" id="IPR041373">
    <property type="entry name" value="RT_RNaseH"/>
</dbReference>
<evidence type="ECO:0000256" key="2">
    <source>
        <dbReference type="ARBA" id="ARBA00022695"/>
    </source>
</evidence>
<keyword evidence="6 9" id="KW-0695">RNA-directed DNA polymerase</keyword>
<dbReference type="InterPro" id="IPR000477">
    <property type="entry name" value="RT_dom"/>
</dbReference>
<evidence type="ECO:0000259" key="8">
    <source>
        <dbReference type="Pfam" id="PF17917"/>
    </source>
</evidence>
<dbReference type="CDD" id="cd09274">
    <property type="entry name" value="RNase_HI_RT_Ty3"/>
    <property type="match status" value="1"/>
</dbReference>
<keyword evidence="1" id="KW-0808">Transferase</keyword>
<comment type="caution">
    <text evidence="9">The sequence shown here is derived from an EMBL/GenBank/DDBJ whole genome shotgun (WGS) entry which is preliminary data.</text>
</comment>
<dbReference type="InterPro" id="IPR053134">
    <property type="entry name" value="RNA-dir_DNA_polymerase"/>
</dbReference>
<evidence type="ECO:0000256" key="6">
    <source>
        <dbReference type="ARBA" id="ARBA00022918"/>
    </source>
</evidence>
<evidence type="ECO:0000256" key="1">
    <source>
        <dbReference type="ARBA" id="ARBA00022679"/>
    </source>
</evidence>
<dbReference type="Pfam" id="PF00078">
    <property type="entry name" value="RVT_1"/>
    <property type="match status" value="1"/>
</dbReference>
<dbReference type="PANTHER" id="PTHR24559">
    <property type="entry name" value="TRANSPOSON TY3-I GAG-POL POLYPROTEIN"/>
    <property type="match status" value="1"/>
</dbReference>
<evidence type="ECO:0000256" key="3">
    <source>
        <dbReference type="ARBA" id="ARBA00022722"/>
    </source>
</evidence>
<reference evidence="10" key="1">
    <citation type="journal article" date="2019" name="Plant Biotechnol. J.">
        <title>Genome sequencing of the Australian wild diploid species Gossypium australe highlights disease resistance and delayed gland morphogenesis.</title>
        <authorList>
            <person name="Cai Y."/>
            <person name="Cai X."/>
            <person name="Wang Q."/>
            <person name="Wang P."/>
            <person name="Zhang Y."/>
            <person name="Cai C."/>
            <person name="Xu Y."/>
            <person name="Wang K."/>
            <person name="Zhou Z."/>
            <person name="Wang C."/>
            <person name="Geng S."/>
            <person name="Li B."/>
            <person name="Dong Q."/>
            <person name="Hou Y."/>
            <person name="Wang H."/>
            <person name="Ai P."/>
            <person name="Liu Z."/>
            <person name="Yi F."/>
            <person name="Sun M."/>
            <person name="An G."/>
            <person name="Cheng J."/>
            <person name="Zhang Y."/>
            <person name="Shi Q."/>
            <person name="Xie Y."/>
            <person name="Shi X."/>
            <person name="Chang Y."/>
            <person name="Huang F."/>
            <person name="Chen Y."/>
            <person name="Hong S."/>
            <person name="Mi L."/>
            <person name="Sun Q."/>
            <person name="Zhang L."/>
            <person name="Zhou B."/>
            <person name="Peng R."/>
            <person name="Zhang X."/>
            <person name="Liu F."/>
        </authorList>
    </citation>
    <scope>NUCLEOTIDE SEQUENCE [LARGE SCALE GENOMIC DNA]</scope>
    <source>
        <strain evidence="10">cv. PA1801</strain>
    </source>
</reference>
<evidence type="ECO:0000256" key="5">
    <source>
        <dbReference type="ARBA" id="ARBA00022801"/>
    </source>
</evidence>
<organism evidence="9 10">
    <name type="scientific">Gossypium australe</name>
    <dbReference type="NCBI Taxonomy" id="47621"/>
    <lineage>
        <taxon>Eukaryota</taxon>
        <taxon>Viridiplantae</taxon>
        <taxon>Streptophyta</taxon>
        <taxon>Embryophyta</taxon>
        <taxon>Tracheophyta</taxon>
        <taxon>Spermatophyta</taxon>
        <taxon>Magnoliopsida</taxon>
        <taxon>eudicotyledons</taxon>
        <taxon>Gunneridae</taxon>
        <taxon>Pentapetalae</taxon>
        <taxon>rosids</taxon>
        <taxon>malvids</taxon>
        <taxon>Malvales</taxon>
        <taxon>Malvaceae</taxon>
        <taxon>Malvoideae</taxon>
        <taxon>Gossypium</taxon>
    </lineage>
</organism>
<dbReference type="Pfam" id="PF17917">
    <property type="entry name" value="RT_RNaseH"/>
    <property type="match status" value="1"/>
</dbReference>
<dbReference type="GO" id="GO:0004519">
    <property type="term" value="F:endonuclease activity"/>
    <property type="evidence" value="ECO:0007669"/>
    <property type="project" value="UniProtKB-KW"/>
</dbReference>
<feature type="domain" description="Reverse transcriptase" evidence="7">
    <location>
        <begin position="285"/>
        <end position="406"/>
    </location>
</feature>
<keyword evidence="2" id="KW-0548">Nucleotidyltransferase</keyword>
<dbReference type="InterPro" id="IPR043502">
    <property type="entry name" value="DNA/RNA_pol_sf"/>
</dbReference>
<dbReference type="AlphaFoldDB" id="A0A5B6WZ79"/>
<keyword evidence="3" id="KW-0540">Nuclease</keyword>
<dbReference type="GO" id="GO:0016787">
    <property type="term" value="F:hydrolase activity"/>
    <property type="evidence" value="ECO:0007669"/>
    <property type="project" value="UniProtKB-KW"/>
</dbReference>
<gene>
    <name evidence="9" type="ORF">EPI10_030247</name>
</gene>
<feature type="domain" description="Reverse transcriptase RNase H-like" evidence="8">
    <location>
        <begin position="427"/>
        <end position="504"/>
    </location>
</feature>
<sequence length="831" mass="95893">MSARRTHEHGTHDRGRGHRRLELSPHLWSKYMGVSYVDARRREFLNLTQGDIFVVEYEAEFLRLSYYAQGMVVSEYWRGSEFSVLVDKAKIIEDVKRVKRQSRDSERVRVGAHATLTGLQPALIVADAIQASPQKVVQQPLRGLGVAKDGNGLDHGQRTRGRDICSTHSYIVGIVSENLGIFVESTSSEAYVCVSASEGSSIWDVKTVRDFSYVFPEKLSRLPLNRELEFGIELLSSIALVSIAPYYMALKELSEIKAQLQELLDHGFIHPSVSPWGVPVLFFQRASMFLKIDLRSEYHQLKDKEFDVYKTAFRTCYRYYEFLVMPFSLTNTSTAFMDLMNRVFQPYLDQFVVVFIEDILIYSKTEDEHDELLRVVLQIQPEKQFYAKFSKCEFWLHEVTFLGHVISTEGIQVDHRKTKAVLDWKQPKNEFVVYSDASHVGLGCIPMQDGKVVAYASRQFKAYEGNYLTHDLELAVVVFALKIWRHYLYGDRCIIYTDHKKYHPSKTNMVADALSRRAMSDLRVMFARLSLFDDGSLLAELQIESGTTSDFGLNIDRVLCFQGRICMPNDFDLRHPILREAHSSPYAMHLDDFVARCLTCQQVKTEHQLSLGLLQPDKVLLWKWERVIMDFFSGLPLTPTKKDSVWVIVDLLIKSAHFIPVRMDFSLHKLAKIYISEIVRLHGVPITVFHPQIDGQSKRMIQILKDASELCDRFSSRVLGHELVCEIEDKVRLIRDRLKAVSDRHKSYANLKSREIEYFVGDFVFLKSDPSHVVSIEEIEVKSDLTFEDGPVLIMDRDVKVLQKKSIPLLKVLWRNRSTEEATWEPKDSIR</sequence>
<evidence type="ECO:0000259" key="7">
    <source>
        <dbReference type="Pfam" id="PF00078"/>
    </source>
</evidence>
<evidence type="ECO:0000313" key="10">
    <source>
        <dbReference type="Proteomes" id="UP000325315"/>
    </source>
</evidence>
<dbReference type="InterPro" id="IPR012337">
    <property type="entry name" value="RNaseH-like_sf"/>
</dbReference>
<evidence type="ECO:0000256" key="4">
    <source>
        <dbReference type="ARBA" id="ARBA00022759"/>
    </source>
</evidence>
<protein>
    <submittedName>
        <fullName evidence="9">Reverse transcriptase</fullName>
    </submittedName>
</protein>
<dbReference type="InterPro" id="IPR043128">
    <property type="entry name" value="Rev_trsase/Diguanyl_cyclase"/>
</dbReference>
<dbReference type="Gene3D" id="3.10.10.10">
    <property type="entry name" value="HIV Type 1 Reverse Transcriptase, subunit A, domain 1"/>
    <property type="match status" value="2"/>
</dbReference>
<dbReference type="PANTHER" id="PTHR24559:SF447">
    <property type="entry name" value="RNA-DIRECTED DNA POLYMERASE HOMOLOG"/>
    <property type="match status" value="1"/>
</dbReference>
<evidence type="ECO:0000313" key="9">
    <source>
        <dbReference type="EMBL" id="KAA3486324.1"/>
    </source>
</evidence>
<proteinExistence type="predicted"/>
<keyword evidence="10" id="KW-1185">Reference proteome</keyword>
<dbReference type="Proteomes" id="UP000325315">
    <property type="component" value="Unassembled WGS sequence"/>
</dbReference>